<gene>
    <name evidence="2" type="ORF">G1H11_07860</name>
</gene>
<dbReference type="Proteomes" id="UP000469185">
    <property type="component" value="Unassembled WGS sequence"/>
</dbReference>
<dbReference type="EMBL" id="JAAGOB010000003">
    <property type="protein sequence ID" value="NED95229.1"/>
    <property type="molecule type" value="Genomic_DNA"/>
</dbReference>
<evidence type="ECO:0000313" key="2">
    <source>
        <dbReference type="EMBL" id="NED95229.1"/>
    </source>
</evidence>
<dbReference type="AlphaFoldDB" id="A0A6N9YK20"/>
<protein>
    <submittedName>
        <fullName evidence="2">Uncharacterized protein</fullName>
    </submittedName>
</protein>
<evidence type="ECO:0000256" key="1">
    <source>
        <dbReference type="SAM" id="SignalP"/>
    </source>
</evidence>
<name>A0A6N9YK20_9ACTN</name>
<keyword evidence="3" id="KW-1185">Reference proteome</keyword>
<sequence length="59" mass="5992">MKLAAKIVRRTLIPVVVAGGIACASAVGASAAVVPVACYADGTVLYYDTESGAYALFQQ</sequence>
<dbReference type="PROSITE" id="PS51257">
    <property type="entry name" value="PROKAR_LIPOPROTEIN"/>
    <property type="match status" value="1"/>
</dbReference>
<organism evidence="2 3">
    <name type="scientific">Phytoactinopolyspora alkaliphila</name>
    <dbReference type="NCBI Taxonomy" id="1783498"/>
    <lineage>
        <taxon>Bacteria</taxon>
        <taxon>Bacillati</taxon>
        <taxon>Actinomycetota</taxon>
        <taxon>Actinomycetes</taxon>
        <taxon>Jiangellales</taxon>
        <taxon>Jiangellaceae</taxon>
        <taxon>Phytoactinopolyspora</taxon>
    </lineage>
</organism>
<evidence type="ECO:0000313" key="3">
    <source>
        <dbReference type="Proteomes" id="UP000469185"/>
    </source>
</evidence>
<comment type="caution">
    <text evidence="2">The sequence shown here is derived from an EMBL/GenBank/DDBJ whole genome shotgun (WGS) entry which is preliminary data.</text>
</comment>
<keyword evidence="1" id="KW-0732">Signal</keyword>
<accession>A0A6N9YK20</accession>
<dbReference type="RefSeq" id="WP_163817700.1">
    <property type="nucleotide sequence ID" value="NZ_JAAGOB010000003.1"/>
</dbReference>
<proteinExistence type="predicted"/>
<feature type="chain" id="PRO_5026674322" evidence="1">
    <location>
        <begin position="32"/>
        <end position="59"/>
    </location>
</feature>
<feature type="signal peptide" evidence="1">
    <location>
        <begin position="1"/>
        <end position="31"/>
    </location>
</feature>
<reference evidence="2 3" key="1">
    <citation type="submission" date="2020-02" db="EMBL/GenBank/DDBJ databases">
        <authorList>
            <person name="Li X.-J."/>
            <person name="Feng X.-M."/>
        </authorList>
    </citation>
    <scope>NUCLEOTIDE SEQUENCE [LARGE SCALE GENOMIC DNA]</scope>
    <source>
        <strain evidence="2 3">CGMCC 4.7225</strain>
    </source>
</reference>